<keyword evidence="2" id="KW-1185">Reference proteome</keyword>
<evidence type="ECO:0000313" key="1">
    <source>
        <dbReference type="EMBL" id="MBB5204052.1"/>
    </source>
</evidence>
<accession>A0A840S3D9</accession>
<reference evidence="1 2" key="1">
    <citation type="submission" date="2020-08" db="EMBL/GenBank/DDBJ databases">
        <title>Genomic Encyclopedia of Type Strains, Phase IV (KMG-IV): sequencing the most valuable type-strain genomes for metagenomic binning, comparative biology and taxonomic classification.</title>
        <authorList>
            <person name="Goeker M."/>
        </authorList>
    </citation>
    <scope>NUCLEOTIDE SEQUENCE [LARGE SCALE GENOMIC DNA]</scope>
    <source>
        <strain evidence="1 2">DSM 23958</strain>
    </source>
</reference>
<proteinExistence type="predicted"/>
<name>A0A840S3D9_9BURK</name>
<organism evidence="1 2">
    <name type="scientific">Inhella inkyongensis</name>
    <dbReference type="NCBI Taxonomy" id="392593"/>
    <lineage>
        <taxon>Bacteria</taxon>
        <taxon>Pseudomonadati</taxon>
        <taxon>Pseudomonadota</taxon>
        <taxon>Betaproteobacteria</taxon>
        <taxon>Burkholderiales</taxon>
        <taxon>Sphaerotilaceae</taxon>
        <taxon>Inhella</taxon>
    </lineage>
</organism>
<sequence length="33" mass="3618">MHKLAMLIYGVLRSGRPFNPHIAMPGLAIQDGI</sequence>
<protein>
    <submittedName>
        <fullName evidence="1">Uncharacterized protein</fullName>
    </submittedName>
</protein>
<dbReference type="AlphaFoldDB" id="A0A840S3D9"/>
<comment type="caution">
    <text evidence="1">The sequence shown here is derived from an EMBL/GenBank/DDBJ whole genome shotgun (WGS) entry which is preliminary data.</text>
</comment>
<dbReference type="EMBL" id="JACHHO010000001">
    <property type="protein sequence ID" value="MBB5204052.1"/>
    <property type="molecule type" value="Genomic_DNA"/>
</dbReference>
<dbReference type="Proteomes" id="UP000554837">
    <property type="component" value="Unassembled WGS sequence"/>
</dbReference>
<gene>
    <name evidence="1" type="ORF">HNQ51_001345</name>
</gene>
<evidence type="ECO:0000313" key="2">
    <source>
        <dbReference type="Proteomes" id="UP000554837"/>
    </source>
</evidence>